<dbReference type="SMART" id="SM00382">
    <property type="entry name" value="AAA"/>
    <property type="match status" value="1"/>
</dbReference>
<dbReference type="GO" id="GO:0016020">
    <property type="term" value="C:membrane"/>
    <property type="evidence" value="ECO:0007669"/>
    <property type="project" value="InterPro"/>
</dbReference>
<dbReference type="InterPro" id="IPR008995">
    <property type="entry name" value="Mo/tungstate-bd_C_term_dom"/>
</dbReference>
<organism evidence="12 13">
    <name type="scientific">Vibrio hangzhouensis</name>
    <dbReference type="NCBI Taxonomy" id="462991"/>
    <lineage>
        <taxon>Bacteria</taxon>
        <taxon>Pseudomonadati</taxon>
        <taxon>Pseudomonadota</taxon>
        <taxon>Gammaproteobacteria</taxon>
        <taxon>Vibrionales</taxon>
        <taxon>Vibrionaceae</taxon>
        <taxon>Vibrio</taxon>
    </lineage>
</organism>
<keyword evidence="5" id="KW-0547">Nucleotide-binding</keyword>
<protein>
    <submittedName>
        <fullName evidence="12">Molybdate transport system ATP-binding protein</fullName>
    </submittedName>
</protein>
<dbReference type="SUPFAM" id="SSF52540">
    <property type="entry name" value="P-loop containing nucleoside triphosphate hydrolases"/>
    <property type="match status" value="1"/>
</dbReference>
<evidence type="ECO:0000256" key="1">
    <source>
        <dbReference type="ARBA" id="ARBA00022448"/>
    </source>
</evidence>
<dbReference type="FunFam" id="3.40.50.300:FF:000634">
    <property type="entry name" value="Molybdenum import ATP-binding protein ModC"/>
    <property type="match status" value="1"/>
</dbReference>
<dbReference type="InterPro" id="IPR050334">
    <property type="entry name" value="Molybdenum_import_ModC"/>
</dbReference>
<dbReference type="Gene3D" id="2.40.50.100">
    <property type="match status" value="1"/>
</dbReference>
<dbReference type="GO" id="GO:0005524">
    <property type="term" value="F:ATP binding"/>
    <property type="evidence" value="ECO:0007669"/>
    <property type="project" value="UniProtKB-KW"/>
</dbReference>
<keyword evidence="4" id="KW-0997">Cell inner membrane</keyword>
<dbReference type="PANTHER" id="PTHR43514:SF4">
    <property type="entry name" value="ABC TRANSPORTER I FAMILY MEMBER 10"/>
    <property type="match status" value="1"/>
</dbReference>
<evidence type="ECO:0000256" key="6">
    <source>
        <dbReference type="ARBA" id="ARBA00022840"/>
    </source>
</evidence>
<dbReference type="Pfam" id="PF00005">
    <property type="entry name" value="ABC_tran"/>
    <property type="match status" value="1"/>
</dbReference>
<dbReference type="PROSITE" id="PS00211">
    <property type="entry name" value="ABC_TRANSPORTER_1"/>
    <property type="match status" value="1"/>
</dbReference>
<evidence type="ECO:0000256" key="2">
    <source>
        <dbReference type="ARBA" id="ARBA00022475"/>
    </source>
</evidence>
<sequence length="370" mass="41358">MTEIRIDVTKQFSDKAFQLKAKLPARGITAIFGRSGAGKTTLINLISGLVQPDAGVIEVADRLLFDSENGINVAIENRQVGYVFQDSRLFPHMTVKRNLCYGVTKFCQQHFSEIVTLLAIEELLGRYPSSLSGGEKQRVAIGRALLSKPQILLMDEPLASLDISRKRELMPFLEKLSSSVDIPILYVTHSLNEILRLAQNMVVIEDGQVELCDTIERVWSSNIMQSWQSFSEKSSLFKGEIVEQNRYYGLTKVALTPKHYLWVQHTEGIVGENVRLRVRANDVSIALERPQKTSIRNVLSCVVKSINLGGKGTSRQSVEVVLELTNYQQLLATVTQWAIDDLELEVGQKVVAQIKGVSVSQKDVALEPQF</sequence>
<evidence type="ECO:0000256" key="8">
    <source>
        <dbReference type="ARBA" id="ARBA00023136"/>
    </source>
</evidence>
<dbReference type="AlphaFoldDB" id="A0A1H5WR44"/>
<evidence type="ECO:0000256" key="4">
    <source>
        <dbReference type="ARBA" id="ARBA00022519"/>
    </source>
</evidence>
<evidence type="ECO:0000256" key="3">
    <source>
        <dbReference type="ARBA" id="ARBA00022505"/>
    </source>
</evidence>
<dbReference type="GO" id="GO:0016887">
    <property type="term" value="F:ATP hydrolysis activity"/>
    <property type="evidence" value="ECO:0007669"/>
    <property type="project" value="InterPro"/>
</dbReference>
<evidence type="ECO:0000313" key="12">
    <source>
        <dbReference type="EMBL" id="SEG01407.1"/>
    </source>
</evidence>
<dbReference type="GO" id="GO:0015098">
    <property type="term" value="F:molybdate ion transmembrane transporter activity"/>
    <property type="evidence" value="ECO:0007669"/>
    <property type="project" value="InterPro"/>
</dbReference>
<dbReference type="PROSITE" id="PS51866">
    <property type="entry name" value="MOP"/>
    <property type="match status" value="1"/>
</dbReference>
<name>A0A1H5WR44_9VIBR</name>
<dbReference type="Proteomes" id="UP000236721">
    <property type="component" value="Unassembled WGS sequence"/>
</dbReference>
<dbReference type="InterPro" id="IPR003593">
    <property type="entry name" value="AAA+_ATPase"/>
</dbReference>
<keyword evidence="2" id="KW-1003">Cell membrane</keyword>
<dbReference type="InterPro" id="IPR027417">
    <property type="entry name" value="P-loop_NTPase"/>
</dbReference>
<dbReference type="InterPro" id="IPR005116">
    <property type="entry name" value="Transp-assoc_OB_typ1"/>
</dbReference>
<feature type="domain" description="ABC transporter" evidence="10">
    <location>
        <begin position="1"/>
        <end position="231"/>
    </location>
</feature>
<evidence type="ECO:0000259" key="11">
    <source>
        <dbReference type="PROSITE" id="PS51866"/>
    </source>
</evidence>
<dbReference type="SUPFAM" id="SSF50331">
    <property type="entry name" value="MOP-like"/>
    <property type="match status" value="1"/>
</dbReference>
<dbReference type="InterPro" id="IPR003439">
    <property type="entry name" value="ABC_transporter-like_ATP-bd"/>
</dbReference>
<proteinExistence type="predicted"/>
<accession>A0A1H5WR44</accession>
<keyword evidence="3 9" id="KW-0500">Molybdenum</keyword>
<dbReference type="Pfam" id="PF03459">
    <property type="entry name" value="TOBE"/>
    <property type="match status" value="1"/>
</dbReference>
<keyword evidence="6 12" id="KW-0067">ATP-binding</keyword>
<dbReference type="RefSeq" id="WP_103879777.1">
    <property type="nucleotide sequence ID" value="NZ_FNVG01000006.1"/>
</dbReference>
<evidence type="ECO:0000259" key="10">
    <source>
        <dbReference type="PROSITE" id="PS50893"/>
    </source>
</evidence>
<keyword evidence="7" id="KW-1278">Translocase</keyword>
<evidence type="ECO:0000256" key="7">
    <source>
        <dbReference type="ARBA" id="ARBA00022967"/>
    </source>
</evidence>
<dbReference type="InterPro" id="IPR004606">
    <property type="entry name" value="Mop_domain"/>
</dbReference>
<evidence type="ECO:0000256" key="9">
    <source>
        <dbReference type="PROSITE-ProRule" id="PRU01213"/>
    </source>
</evidence>
<dbReference type="PROSITE" id="PS50893">
    <property type="entry name" value="ABC_TRANSPORTER_2"/>
    <property type="match status" value="1"/>
</dbReference>
<reference evidence="13" key="1">
    <citation type="submission" date="2016-10" db="EMBL/GenBank/DDBJ databases">
        <authorList>
            <person name="Varghese N."/>
            <person name="Submissions S."/>
        </authorList>
    </citation>
    <scope>NUCLEOTIDE SEQUENCE [LARGE SCALE GENOMIC DNA]</scope>
    <source>
        <strain evidence="13">CGMCC 1.7062</strain>
    </source>
</reference>
<keyword evidence="1" id="KW-0813">Transport</keyword>
<keyword evidence="8" id="KW-0472">Membrane</keyword>
<dbReference type="EMBL" id="FNVG01000006">
    <property type="protein sequence ID" value="SEG01407.1"/>
    <property type="molecule type" value="Genomic_DNA"/>
</dbReference>
<dbReference type="InterPro" id="IPR017871">
    <property type="entry name" value="ABC_transporter-like_CS"/>
</dbReference>
<dbReference type="NCBIfam" id="TIGR02142">
    <property type="entry name" value="modC_ABC"/>
    <property type="match status" value="1"/>
</dbReference>
<dbReference type="PANTHER" id="PTHR43514">
    <property type="entry name" value="ABC TRANSPORTER I FAMILY MEMBER 10"/>
    <property type="match status" value="1"/>
</dbReference>
<dbReference type="GO" id="GO:0140359">
    <property type="term" value="F:ABC-type transporter activity"/>
    <property type="evidence" value="ECO:0007669"/>
    <property type="project" value="InterPro"/>
</dbReference>
<evidence type="ECO:0000313" key="13">
    <source>
        <dbReference type="Proteomes" id="UP000236721"/>
    </source>
</evidence>
<dbReference type="OrthoDB" id="9802264at2"/>
<feature type="domain" description="Mop" evidence="11">
    <location>
        <begin position="292"/>
        <end position="363"/>
    </location>
</feature>
<dbReference type="NCBIfam" id="NF008355">
    <property type="entry name" value="PRK11144.1"/>
    <property type="match status" value="1"/>
</dbReference>
<evidence type="ECO:0000256" key="5">
    <source>
        <dbReference type="ARBA" id="ARBA00022741"/>
    </source>
</evidence>
<dbReference type="Gene3D" id="3.40.50.300">
    <property type="entry name" value="P-loop containing nucleotide triphosphate hydrolases"/>
    <property type="match status" value="1"/>
</dbReference>
<keyword evidence="13" id="KW-1185">Reference proteome</keyword>
<gene>
    <name evidence="12" type="ORF">SAMN04488244_10614</name>
</gene>
<dbReference type="InterPro" id="IPR011868">
    <property type="entry name" value="ModC_ABC_ATP-bd"/>
</dbReference>